<dbReference type="Gene3D" id="2.40.50.100">
    <property type="match status" value="1"/>
</dbReference>
<dbReference type="KEGG" id="saga:M5M_05890"/>
<dbReference type="Proteomes" id="UP000000466">
    <property type="component" value="Chromosome"/>
</dbReference>
<keyword evidence="4" id="KW-0472">Membrane</keyword>
<keyword evidence="6" id="KW-1185">Reference proteome</keyword>
<dbReference type="HOGENOM" id="CLU_018816_18_2_6"/>
<feature type="region of interest" description="Disordered" evidence="3">
    <location>
        <begin position="389"/>
        <end position="409"/>
    </location>
</feature>
<dbReference type="PANTHER" id="PTHR30469:SF12">
    <property type="entry name" value="MULTIDRUG RESISTANCE PROTEIN MDTA"/>
    <property type="match status" value="1"/>
</dbReference>
<sequence>MALAKLKDKRVYLPIAIIAGGIVAMIGLSSMKQPPEEKAPEDIAPLVKVQPVVMEPMALTVHSQGLVTPKYQTQLVAQVGGTISYVAPEFQRGGFIKEGQVLARIEDADYRALVVEAQANLASAQAGLEQEMALGAVARDEWSRIKDRKPTALSLREPQLAQEKARVKAAEAALTRAQKNLERTEIRAPYHALVAAREVGLGTYVNPGSQIGELLSVSQAEVRLPVADNQLRFLIDQGLNSDVRLVGDLEGQKAEWTAKIVRTEGVIDDQSRMAYLVAELINPYGLQVPGKDDKVLNQTTHHPLRFGSYVKAEIAGMSLEQAALIPRHLVVEGKVPVLAEDKTLHFKPVQIVREQGTHVVVTEGVAHNDQLIVSALAYPVEGMKLRLPGEIAEPETKNDNPEALAGKAE</sequence>
<dbReference type="AlphaFoldDB" id="K4KJI0"/>
<dbReference type="EMBL" id="CP003746">
    <property type="protein sequence ID" value="AFU98375.1"/>
    <property type="molecule type" value="Genomic_DNA"/>
</dbReference>
<reference evidence="5 6" key="1">
    <citation type="journal article" date="2013" name="Genome Announc.">
        <title>Complete genome sequence of Simiduia agarivorans SA1(T), a marine bacterium able to degrade a variety of polysaccharides.</title>
        <authorList>
            <person name="Lin S.Y."/>
            <person name="Shieh W.Y."/>
            <person name="Chen J.S."/>
            <person name="Tang S.L."/>
        </authorList>
    </citation>
    <scope>NUCLEOTIDE SEQUENCE [LARGE SCALE GENOMIC DNA]</scope>
    <source>
        <strain evidence="6">DSM 21679 / JCM 13881 / BCRC 17597 / SA1</strain>
    </source>
</reference>
<evidence type="ECO:0000256" key="3">
    <source>
        <dbReference type="SAM" id="MobiDB-lite"/>
    </source>
</evidence>
<keyword evidence="2" id="KW-0175">Coiled coil</keyword>
<dbReference type="SUPFAM" id="SSF111369">
    <property type="entry name" value="HlyD-like secretion proteins"/>
    <property type="match status" value="1"/>
</dbReference>
<organism evidence="5 6">
    <name type="scientific">Simiduia agarivorans (strain DSM 21679 / JCM 13881 / BCRC 17597 / SA1)</name>
    <dbReference type="NCBI Taxonomy" id="1117647"/>
    <lineage>
        <taxon>Bacteria</taxon>
        <taxon>Pseudomonadati</taxon>
        <taxon>Pseudomonadota</taxon>
        <taxon>Gammaproteobacteria</taxon>
        <taxon>Cellvibrionales</taxon>
        <taxon>Cellvibrionaceae</taxon>
        <taxon>Simiduia</taxon>
    </lineage>
</organism>
<evidence type="ECO:0000313" key="5">
    <source>
        <dbReference type="EMBL" id="AFU98375.1"/>
    </source>
</evidence>
<evidence type="ECO:0000313" key="6">
    <source>
        <dbReference type="Proteomes" id="UP000000466"/>
    </source>
</evidence>
<dbReference type="Gene3D" id="2.40.30.170">
    <property type="match status" value="1"/>
</dbReference>
<evidence type="ECO:0000256" key="1">
    <source>
        <dbReference type="ARBA" id="ARBA00009477"/>
    </source>
</evidence>
<dbReference type="PANTHER" id="PTHR30469">
    <property type="entry name" value="MULTIDRUG RESISTANCE PROTEIN MDTA"/>
    <property type="match status" value="1"/>
</dbReference>
<dbReference type="Gene3D" id="1.10.287.470">
    <property type="entry name" value="Helix hairpin bin"/>
    <property type="match status" value="1"/>
</dbReference>
<dbReference type="NCBIfam" id="TIGR01730">
    <property type="entry name" value="RND_mfp"/>
    <property type="match status" value="1"/>
</dbReference>
<evidence type="ECO:0000256" key="2">
    <source>
        <dbReference type="SAM" id="Coils"/>
    </source>
</evidence>
<keyword evidence="4" id="KW-1133">Transmembrane helix</keyword>
<protein>
    <submittedName>
        <fullName evidence="5">RND family efflux transporter MFP subunit</fullName>
    </submittedName>
</protein>
<dbReference type="Gene3D" id="2.40.420.20">
    <property type="match status" value="1"/>
</dbReference>
<dbReference type="InterPro" id="IPR006143">
    <property type="entry name" value="RND_pump_MFP"/>
</dbReference>
<accession>K4KJI0</accession>
<dbReference type="GO" id="GO:1990281">
    <property type="term" value="C:efflux pump complex"/>
    <property type="evidence" value="ECO:0007669"/>
    <property type="project" value="TreeGrafter"/>
</dbReference>
<dbReference type="RefSeq" id="WP_015046548.1">
    <property type="nucleotide sequence ID" value="NC_018868.3"/>
</dbReference>
<keyword evidence="4" id="KW-0812">Transmembrane</keyword>
<dbReference type="STRING" id="1117647.M5M_05890"/>
<proteinExistence type="inferred from homology"/>
<feature type="coiled-coil region" evidence="2">
    <location>
        <begin position="160"/>
        <end position="187"/>
    </location>
</feature>
<name>K4KJI0_SIMAS</name>
<feature type="transmembrane region" description="Helical" evidence="4">
    <location>
        <begin position="12"/>
        <end position="31"/>
    </location>
</feature>
<dbReference type="eggNOG" id="COG0845">
    <property type="taxonomic scope" value="Bacteria"/>
</dbReference>
<dbReference type="GO" id="GO:0015562">
    <property type="term" value="F:efflux transmembrane transporter activity"/>
    <property type="evidence" value="ECO:0007669"/>
    <property type="project" value="TreeGrafter"/>
</dbReference>
<gene>
    <name evidence="5" type="ordered locus">M5M_05890</name>
</gene>
<comment type="similarity">
    <text evidence="1">Belongs to the membrane fusion protein (MFP) (TC 8.A.1) family.</text>
</comment>
<evidence type="ECO:0000256" key="4">
    <source>
        <dbReference type="SAM" id="Phobius"/>
    </source>
</evidence>